<reference evidence="3" key="1">
    <citation type="journal article" date="2014" name="Int. J. Syst. Evol. Microbiol.">
        <title>Complete genome sequence of Corynebacterium casei LMG S-19264T (=DSM 44701T), isolated from a smear-ripened cheese.</title>
        <authorList>
            <consortium name="US DOE Joint Genome Institute (JGI-PGF)"/>
            <person name="Walter F."/>
            <person name="Albersmeier A."/>
            <person name="Kalinowski J."/>
            <person name="Ruckert C."/>
        </authorList>
    </citation>
    <scope>NUCLEOTIDE SEQUENCE</scope>
    <source>
        <strain evidence="3">JCM 3035</strain>
    </source>
</reference>
<evidence type="ECO:0000313" key="3">
    <source>
        <dbReference type="EMBL" id="GGK71824.1"/>
    </source>
</evidence>
<sequence length="194" mass="21532">MGTRVRGWRWRPNPLRRHCDVVEAWTALVVAVLLCLGAPLAGLVTGWQAYDTARDTAAEQRAERHRVRAEVTEQAPAETPTATGGKQPTYWVAVRWTEPGERERTGEARVPAGTRPGDRTHVWLDDTGRVVAAPADSTAIWQQALAVGGCATGGTAAAVLVGHFVVRRVALHRRMTEWEREWARTGPEWSRRWA</sequence>
<organism evidence="3 4">
    <name type="scientific">Streptomyces flaveus</name>
    <dbReference type="NCBI Taxonomy" id="66370"/>
    <lineage>
        <taxon>Bacteria</taxon>
        <taxon>Bacillati</taxon>
        <taxon>Actinomycetota</taxon>
        <taxon>Actinomycetes</taxon>
        <taxon>Kitasatosporales</taxon>
        <taxon>Streptomycetaceae</taxon>
        <taxon>Streptomyces</taxon>
        <taxon>Streptomyces aurantiacus group</taxon>
    </lineage>
</organism>
<feature type="compositionally biased region" description="Low complexity" evidence="1">
    <location>
        <begin position="72"/>
        <end position="83"/>
    </location>
</feature>
<dbReference type="PANTHER" id="PTHR42305">
    <property type="entry name" value="MEMBRANE PROTEIN RV1733C-RELATED"/>
    <property type="match status" value="1"/>
</dbReference>
<evidence type="ECO:0000256" key="1">
    <source>
        <dbReference type="SAM" id="MobiDB-lite"/>
    </source>
</evidence>
<accession>A0A917VES8</accession>
<feature type="region of interest" description="Disordered" evidence="1">
    <location>
        <begin position="67"/>
        <end position="86"/>
    </location>
</feature>
<dbReference type="PANTHER" id="PTHR42305:SF1">
    <property type="entry name" value="MEMBRANE PROTEIN RV1733C-RELATED"/>
    <property type="match status" value="1"/>
</dbReference>
<keyword evidence="2" id="KW-1133">Transmembrane helix</keyword>
<name>A0A917VES8_9ACTN</name>
<evidence type="ECO:0000313" key="4">
    <source>
        <dbReference type="Proteomes" id="UP000637788"/>
    </source>
</evidence>
<evidence type="ECO:0000256" key="2">
    <source>
        <dbReference type="SAM" id="Phobius"/>
    </source>
</evidence>
<feature type="transmembrane region" description="Helical" evidence="2">
    <location>
        <begin position="21"/>
        <end position="44"/>
    </location>
</feature>
<dbReference type="InterPro" id="IPR039708">
    <property type="entry name" value="MT1774/Rv1733c-like"/>
</dbReference>
<dbReference type="Proteomes" id="UP000637788">
    <property type="component" value="Unassembled WGS sequence"/>
</dbReference>
<reference evidence="3" key="2">
    <citation type="submission" date="2020-09" db="EMBL/GenBank/DDBJ databases">
        <authorList>
            <person name="Sun Q."/>
            <person name="Ohkuma M."/>
        </authorList>
    </citation>
    <scope>NUCLEOTIDE SEQUENCE</scope>
    <source>
        <strain evidence="3">JCM 3035</strain>
    </source>
</reference>
<proteinExistence type="predicted"/>
<evidence type="ECO:0008006" key="5">
    <source>
        <dbReference type="Google" id="ProtNLM"/>
    </source>
</evidence>
<comment type="caution">
    <text evidence="3">The sequence shown here is derived from an EMBL/GenBank/DDBJ whole genome shotgun (WGS) entry which is preliminary data.</text>
</comment>
<feature type="region of interest" description="Disordered" evidence="1">
    <location>
        <begin position="101"/>
        <end position="120"/>
    </location>
</feature>
<protein>
    <recommendedName>
        <fullName evidence="5">Integral membrane protein</fullName>
    </recommendedName>
</protein>
<dbReference type="RefSeq" id="WP_189322863.1">
    <property type="nucleotide sequence ID" value="NZ_BMPQ01000007.1"/>
</dbReference>
<dbReference type="EMBL" id="BMPQ01000007">
    <property type="protein sequence ID" value="GGK71824.1"/>
    <property type="molecule type" value="Genomic_DNA"/>
</dbReference>
<keyword evidence="4" id="KW-1185">Reference proteome</keyword>
<keyword evidence="2" id="KW-0472">Membrane</keyword>
<keyword evidence="2" id="KW-0812">Transmembrane</keyword>
<feature type="transmembrane region" description="Helical" evidence="2">
    <location>
        <begin position="144"/>
        <end position="166"/>
    </location>
</feature>
<gene>
    <name evidence="3" type="ORF">GCM10010094_36040</name>
</gene>
<dbReference type="AlphaFoldDB" id="A0A917VES8"/>